<gene>
    <name evidence="1" type="ORF">E0H75_20730</name>
</gene>
<evidence type="ECO:0000313" key="2">
    <source>
        <dbReference type="Proteomes" id="UP000293342"/>
    </source>
</evidence>
<proteinExistence type="predicted"/>
<comment type="caution">
    <text evidence="1">The sequence shown here is derived from an EMBL/GenBank/DDBJ whole genome shotgun (WGS) entry which is preliminary data.</text>
</comment>
<sequence length="90" mass="9707">MVDATYEIRVAGAVPEQDLRDMGAETLAVDQASTVVYSIPDQSALYGLLARLRALGIEVVEVRRILDPASASKEWTEIDPGRADGDDDST</sequence>
<dbReference type="Proteomes" id="UP000293342">
    <property type="component" value="Unassembled WGS sequence"/>
</dbReference>
<dbReference type="AlphaFoldDB" id="A0A4R0JP07"/>
<reference evidence="1 2" key="1">
    <citation type="submission" date="2019-02" db="EMBL/GenBank/DDBJ databases">
        <title>Kribbella capetownensis sp. nov. and Kribbella speibonae sp. nov., isolated from soil.</title>
        <authorList>
            <person name="Curtis S.M."/>
            <person name="Norton I."/>
            <person name="Everest G.J."/>
            <person name="Meyers P.R."/>
        </authorList>
    </citation>
    <scope>NUCLEOTIDE SEQUENCE [LARGE SCALE GENOMIC DNA]</scope>
    <source>
        <strain evidence="1 2">YM53</strain>
    </source>
</reference>
<dbReference type="OrthoDB" id="4828421at2"/>
<accession>A0A4R0JP07</accession>
<dbReference type="RefSeq" id="WP_131515220.1">
    <property type="nucleotide sequence ID" value="NZ_SJKD01000004.1"/>
</dbReference>
<evidence type="ECO:0000313" key="1">
    <source>
        <dbReference type="EMBL" id="TCC48983.1"/>
    </source>
</evidence>
<name>A0A4R0JP07_9ACTN</name>
<protein>
    <submittedName>
        <fullName evidence="1">Uncharacterized protein</fullName>
    </submittedName>
</protein>
<keyword evidence="2" id="KW-1185">Reference proteome</keyword>
<dbReference type="EMBL" id="SJKD01000004">
    <property type="protein sequence ID" value="TCC48983.1"/>
    <property type="molecule type" value="Genomic_DNA"/>
</dbReference>
<organism evidence="1 2">
    <name type="scientific">Kribbella capetownensis</name>
    <dbReference type="NCBI Taxonomy" id="1572659"/>
    <lineage>
        <taxon>Bacteria</taxon>
        <taxon>Bacillati</taxon>
        <taxon>Actinomycetota</taxon>
        <taxon>Actinomycetes</taxon>
        <taxon>Propionibacteriales</taxon>
        <taxon>Kribbellaceae</taxon>
        <taxon>Kribbella</taxon>
    </lineage>
</organism>